<feature type="transmembrane region" description="Helical" evidence="6">
    <location>
        <begin position="95"/>
        <end position="118"/>
    </location>
</feature>
<dbReference type="CDD" id="cd00637">
    <property type="entry name" value="7tm_classA_rhodopsin-like"/>
    <property type="match status" value="1"/>
</dbReference>
<evidence type="ECO:0000256" key="1">
    <source>
        <dbReference type="ARBA" id="ARBA00004141"/>
    </source>
</evidence>
<keyword evidence="3 6" id="KW-1133">Transmembrane helix</keyword>
<evidence type="ECO:0000256" key="6">
    <source>
        <dbReference type="SAM" id="Phobius"/>
    </source>
</evidence>
<dbReference type="EMBL" id="JAQHRD010000004">
    <property type="protein sequence ID" value="KAJ6442244.1"/>
    <property type="molecule type" value="Genomic_DNA"/>
</dbReference>
<feature type="transmembrane region" description="Helical" evidence="6">
    <location>
        <begin position="203"/>
        <end position="223"/>
    </location>
</feature>
<dbReference type="GO" id="GO:0007189">
    <property type="term" value="P:adenylate cyclase-activating G protein-coupled receptor signaling pathway"/>
    <property type="evidence" value="ECO:0007669"/>
    <property type="project" value="TreeGrafter"/>
</dbReference>
<feature type="transmembrane region" description="Helical" evidence="6">
    <location>
        <begin position="278"/>
        <end position="301"/>
    </location>
</feature>
<feature type="compositionally biased region" description="Basic and acidic residues" evidence="5">
    <location>
        <begin position="559"/>
        <end position="569"/>
    </location>
</feature>
<evidence type="ECO:0000256" key="5">
    <source>
        <dbReference type="SAM" id="MobiDB-lite"/>
    </source>
</evidence>
<organism evidence="7 8">
    <name type="scientific">Purpureocillium lavendulum</name>
    <dbReference type="NCBI Taxonomy" id="1247861"/>
    <lineage>
        <taxon>Eukaryota</taxon>
        <taxon>Fungi</taxon>
        <taxon>Dikarya</taxon>
        <taxon>Ascomycota</taxon>
        <taxon>Pezizomycotina</taxon>
        <taxon>Sordariomycetes</taxon>
        <taxon>Hypocreomycetidae</taxon>
        <taxon>Hypocreales</taxon>
        <taxon>Ophiocordycipitaceae</taxon>
        <taxon>Purpureocillium</taxon>
    </lineage>
</organism>
<dbReference type="GO" id="GO:0005886">
    <property type="term" value="C:plasma membrane"/>
    <property type="evidence" value="ECO:0007669"/>
    <property type="project" value="TreeGrafter"/>
</dbReference>
<comment type="subcellular location">
    <subcellularLocation>
        <location evidence="1">Membrane</location>
        <topology evidence="1">Multi-pass membrane protein</topology>
    </subcellularLocation>
</comment>
<dbReference type="PANTHER" id="PTHR23112:SF37">
    <property type="entry name" value="G PROTEIN-COUPLED RECEPTOR GPR1"/>
    <property type="match status" value="1"/>
</dbReference>
<feature type="region of interest" description="Disordered" evidence="5">
    <location>
        <begin position="536"/>
        <end position="569"/>
    </location>
</feature>
<feature type="transmembrane region" description="Helical" evidence="6">
    <location>
        <begin position="381"/>
        <end position="404"/>
    </location>
</feature>
<dbReference type="Pfam" id="PF00001">
    <property type="entry name" value="7tm_1"/>
    <property type="match status" value="1"/>
</dbReference>
<dbReference type="GO" id="GO:0004930">
    <property type="term" value="F:G protein-coupled receptor activity"/>
    <property type="evidence" value="ECO:0007669"/>
    <property type="project" value="InterPro"/>
</dbReference>
<feature type="compositionally biased region" description="Basic and acidic residues" evidence="5">
    <location>
        <begin position="538"/>
        <end position="547"/>
    </location>
</feature>
<protein>
    <submittedName>
        <fullName evidence="7">G-protein coupled receptor</fullName>
    </submittedName>
</protein>
<feature type="transmembrane region" description="Helical" evidence="6">
    <location>
        <begin position="410"/>
        <end position="431"/>
    </location>
</feature>
<evidence type="ECO:0000256" key="2">
    <source>
        <dbReference type="ARBA" id="ARBA00022692"/>
    </source>
</evidence>
<dbReference type="AlphaFoldDB" id="A0AB34FT04"/>
<dbReference type="SUPFAM" id="SSF101447">
    <property type="entry name" value="Formin homology 2 domain (FH2 domain)"/>
    <property type="match status" value="1"/>
</dbReference>
<feature type="transmembrane region" description="Helical" evidence="6">
    <location>
        <begin position="252"/>
        <end position="271"/>
    </location>
</feature>
<comment type="caution">
    <text evidence="7">The sequence shown here is derived from an EMBL/GenBank/DDBJ whole genome shotgun (WGS) entry which is preliminary data.</text>
</comment>
<feature type="region of interest" description="Disordered" evidence="5">
    <location>
        <begin position="151"/>
        <end position="195"/>
    </location>
</feature>
<evidence type="ECO:0000256" key="4">
    <source>
        <dbReference type="ARBA" id="ARBA00023136"/>
    </source>
</evidence>
<sequence>MPSFAALPSSTCGCRHVGTLPGSDSSVSSTSSRDFHSLCRRTRRCHAASLDLVRARDSLTTSVTTSIMTDDSAWGHLRPDGRTLSPLPPNLRSGLIAITVLSLVSFVASVTLFLYLSYKLILWRFFIRDHPARAEQHPARRNAAQPTTNFTLGIDDIFPPGEQGQPESADAQHEQGHQNERQPPPPPPPPLPPAPRSPPPNQFLVLIYNLFLADMHQSLAFLLNTAWLQQDGIIVRTTTCWAQGFFVSTGDLSSSMFIMAIAIHTYMSVVLNRRPSHLVLYIAVILVWVFVYAISLLPVAATKNGHASAGFFVRAGAWCWINQDYEELRLVTHYLFIFLALCVTSTLYLMIFISLRRQQSQARKEAGVDGTPVQLSHKPAFLIYPVIYVACTLPLALGRIATMAGLNVPIGYFCFAGGMIAFNGSFDCLLFGTTRNTIIFAAPSDLDNEDTGVTTIAFLQTPSRDFGNMVWIQGGSSRAHGMENETAGGWLSWHRLKNGGGSSWAKQPRQRNASQESLRGTAIQMDMVTTVVVEEEVEKSAQRRKYPEASLSEMTSMKSGERDFSDGER</sequence>
<feature type="transmembrane region" description="Helical" evidence="6">
    <location>
        <begin position="334"/>
        <end position="355"/>
    </location>
</feature>
<keyword evidence="2 6" id="KW-0812">Transmembrane</keyword>
<feature type="compositionally biased region" description="Pro residues" evidence="5">
    <location>
        <begin position="182"/>
        <end position="195"/>
    </location>
</feature>
<evidence type="ECO:0000313" key="8">
    <source>
        <dbReference type="Proteomes" id="UP001163105"/>
    </source>
</evidence>
<evidence type="ECO:0000313" key="7">
    <source>
        <dbReference type="EMBL" id="KAJ6442244.1"/>
    </source>
</evidence>
<proteinExistence type="predicted"/>
<keyword evidence="7" id="KW-0675">Receptor</keyword>
<reference evidence="7" key="1">
    <citation type="submission" date="2023-01" db="EMBL/GenBank/DDBJ databases">
        <title>The growth and conidiation of Purpureocillium lavendulum are regulated by nitrogen source and histone H3K14 acetylation.</title>
        <authorList>
            <person name="Tang P."/>
            <person name="Han J."/>
            <person name="Zhang C."/>
            <person name="Tang P."/>
            <person name="Qi F."/>
            <person name="Zhang K."/>
            <person name="Liang L."/>
        </authorList>
    </citation>
    <scope>NUCLEOTIDE SEQUENCE</scope>
    <source>
        <strain evidence="7">YMF1.00683</strain>
    </source>
</reference>
<feature type="compositionally biased region" description="Basic and acidic residues" evidence="5">
    <location>
        <begin position="170"/>
        <end position="180"/>
    </location>
</feature>
<dbReference type="SUPFAM" id="SSF81321">
    <property type="entry name" value="Family A G protein-coupled receptor-like"/>
    <property type="match status" value="1"/>
</dbReference>
<dbReference type="Proteomes" id="UP001163105">
    <property type="component" value="Unassembled WGS sequence"/>
</dbReference>
<dbReference type="PANTHER" id="PTHR23112">
    <property type="entry name" value="G PROTEIN-COUPLED RECEPTOR 157-RELATED"/>
    <property type="match status" value="1"/>
</dbReference>
<evidence type="ECO:0000256" key="3">
    <source>
        <dbReference type="ARBA" id="ARBA00022989"/>
    </source>
</evidence>
<keyword evidence="8" id="KW-1185">Reference proteome</keyword>
<gene>
    <name evidence="7" type="ORF">O9K51_05798</name>
</gene>
<dbReference type="Gene3D" id="1.20.1070.10">
    <property type="entry name" value="Rhodopsin 7-helix transmembrane proteins"/>
    <property type="match status" value="1"/>
</dbReference>
<accession>A0AB34FT04</accession>
<dbReference type="InterPro" id="IPR000276">
    <property type="entry name" value="GPCR_Rhodpsn"/>
</dbReference>
<name>A0AB34FT04_9HYPO</name>
<keyword evidence="4 6" id="KW-0472">Membrane</keyword>